<dbReference type="GO" id="GO:0016020">
    <property type="term" value="C:membrane"/>
    <property type="evidence" value="ECO:0007669"/>
    <property type="project" value="UniProtKB-SubCell"/>
</dbReference>
<evidence type="ECO:0000313" key="9">
    <source>
        <dbReference type="Proteomes" id="UP000824112"/>
    </source>
</evidence>
<dbReference type="GO" id="GO:0055085">
    <property type="term" value="P:transmembrane transport"/>
    <property type="evidence" value="ECO:0007669"/>
    <property type="project" value="InterPro"/>
</dbReference>
<feature type="compositionally biased region" description="Polar residues" evidence="5">
    <location>
        <begin position="168"/>
        <end position="179"/>
    </location>
</feature>
<keyword evidence="2 6" id="KW-0812">Transmembrane</keyword>
<evidence type="ECO:0000313" key="8">
    <source>
        <dbReference type="EMBL" id="HIU54520.1"/>
    </source>
</evidence>
<dbReference type="AlphaFoldDB" id="A0A9D1M646"/>
<gene>
    <name evidence="8" type="ORF">IAB03_01780</name>
</gene>
<keyword evidence="4 6" id="KW-0472">Membrane</keyword>
<feature type="compositionally biased region" description="Polar residues" evidence="5">
    <location>
        <begin position="151"/>
        <end position="161"/>
    </location>
</feature>
<feature type="region of interest" description="Disordered" evidence="5">
    <location>
        <begin position="54"/>
        <end position="205"/>
    </location>
</feature>
<proteinExistence type="predicted"/>
<evidence type="ECO:0000256" key="2">
    <source>
        <dbReference type="ARBA" id="ARBA00022692"/>
    </source>
</evidence>
<keyword evidence="3 6" id="KW-1133">Transmembrane helix</keyword>
<name>A0A9D1M646_9BACT</name>
<evidence type="ECO:0000256" key="1">
    <source>
        <dbReference type="ARBA" id="ARBA00004167"/>
    </source>
</evidence>
<evidence type="ECO:0000259" key="7">
    <source>
        <dbReference type="Pfam" id="PF03544"/>
    </source>
</evidence>
<protein>
    <submittedName>
        <fullName evidence="8">Energy transducer TonB</fullName>
    </submittedName>
</protein>
<organism evidence="8 9">
    <name type="scientific">Candidatus Gallibacteroides avistercoris</name>
    <dbReference type="NCBI Taxonomy" id="2840833"/>
    <lineage>
        <taxon>Bacteria</taxon>
        <taxon>Pseudomonadati</taxon>
        <taxon>Bacteroidota</taxon>
        <taxon>Bacteroidia</taxon>
        <taxon>Bacteroidales</taxon>
        <taxon>Bacteroidaceae</taxon>
        <taxon>Bacteroidaceae incertae sedis</taxon>
        <taxon>Candidatus Gallibacteroides</taxon>
    </lineage>
</organism>
<dbReference type="EMBL" id="DVNA01000040">
    <property type="protein sequence ID" value="HIU54520.1"/>
    <property type="molecule type" value="Genomic_DNA"/>
</dbReference>
<evidence type="ECO:0000256" key="3">
    <source>
        <dbReference type="ARBA" id="ARBA00022989"/>
    </source>
</evidence>
<dbReference type="NCBIfam" id="TIGR01352">
    <property type="entry name" value="tonB_Cterm"/>
    <property type="match status" value="1"/>
</dbReference>
<feature type="domain" description="TonB C-terminal" evidence="7">
    <location>
        <begin position="202"/>
        <end position="274"/>
    </location>
</feature>
<accession>A0A9D1M646</accession>
<dbReference type="InterPro" id="IPR006260">
    <property type="entry name" value="TonB/TolA_C"/>
</dbReference>
<feature type="compositionally biased region" description="Pro residues" evidence="5">
    <location>
        <begin position="68"/>
        <end position="78"/>
    </location>
</feature>
<evidence type="ECO:0000256" key="6">
    <source>
        <dbReference type="SAM" id="Phobius"/>
    </source>
</evidence>
<dbReference type="Proteomes" id="UP000824112">
    <property type="component" value="Unassembled WGS sequence"/>
</dbReference>
<comment type="caution">
    <text evidence="8">The sequence shown here is derived from an EMBL/GenBank/DDBJ whole genome shotgun (WGS) entry which is preliminary data.</text>
</comment>
<dbReference type="InterPro" id="IPR037682">
    <property type="entry name" value="TonB_C"/>
</dbReference>
<dbReference type="SUPFAM" id="SSF74653">
    <property type="entry name" value="TolA/TonB C-terminal domain"/>
    <property type="match status" value="1"/>
</dbReference>
<reference evidence="8" key="2">
    <citation type="journal article" date="2021" name="PeerJ">
        <title>Extensive microbial diversity within the chicken gut microbiome revealed by metagenomics and culture.</title>
        <authorList>
            <person name="Gilroy R."/>
            <person name="Ravi A."/>
            <person name="Getino M."/>
            <person name="Pursley I."/>
            <person name="Horton D.L."/>
            <person name="Alikhan N.F."/>
            <person name="Baker D."/>
            <person name="Gharbi K."/>
            <person name="Hall N."/>
            <person name="Watson M."/>
            <person name="Adriaenssens E.M."/>
            <person name="Foster-Nyarko E."/>
            <person name="Jarju S."/>
            <person name="Secka A."/>
            <person name="Antonio M."/>
            <person name="Oren A."/>
            <person name="Chaudhuri R.R."/>
            <person name="La Ragione R."/>
            <person name="Hildebrand F."/>
            <person name="Pallen M.J."/>
        </authorList>
    </citation>
    <scope>NUCLEOTIDE SEQUENCE</scope>
    <source>
        <strain evidence="8">CHK158-818</strain>
    </source>
</reference>
<dbReference type="Gene3D" id="3.30.1150.10">
    <property type="match status" value="1"/>
</dbReference>
<reference evidence="8" key="1">
    <citation type="submission" date="2020-10" db="EMBL/GenBank/DDBJ databases">
        <authorList>
            <person name="Gilroy R."/>
        </authorList>
    </citation>
    <scope>NUCLEOTIDE SEQUENCE</scope>
    <source>
        <strain evidence="8">CHK158-818</strain>
    </source>
</reference>
<evidence type="ECO:0000256" key="4">
    <source>
        <dbReference type="ARBA" id="ARBA00023136"/>
    </source>
</evidence>
<feature type="transmembrane region" description="Helical" evidence="6">
    <location>
        <begin position="12"/>
        <end position="31"/>
    </location>
</feature>
<comment type="subcellular location">
    <subcellularLocation>
        <location evidence="1">Membrane</location>
        <topology evidence="1">Single-pass membrane protein</topology>
    </subcellularLocation>
</comment>
<dbReference type="Pfam" id="PF03544">
    <property type="entry name" value="TonB_C"/>
    <property type="match status" value="1"/>
</dbReference>
<sequence length="275" mass="29711">MKDNDKNRTYALVGTVGFHTLLILLLCYFTFTQTLPTDDGGVLVQFGNIDAARGTFEPQHTGDAPEPVQQPTPPPTPKPQEAEEIVTQDIEESVAIEEDIKRKKEQEEKEKQQRIEEERIRKEKEEAERKKQEEERKAADIAKRTAGAFGSGSQKGSSGTAESGAGNQGSPFGNSTEGKSTGVGGIGDFDLNGRSLGGEGLPRPAYQAQEEGKVVISITVDPKGNVIMAEIGKGTTIENTSLRNAAREAAKRAKFNAISGTANQSGTITYRFNLK</sequence>
<feature type="compositionally biased region" description="Basic and acidic residues" evidence="5">
    <location>
        <begin position="98"/>
        <end position="143"/>
    </location>
</feature>
<feature type="compositionally biased region" description="Acidic residues" evidence="5">
    <location>
        <begin position="82"/>
        <end position="97"/>
    </location>
</feature>
<evidence type="ECO:0000256" key="5">
    <source>
        <dbReference type="SAM" id="MobiDB-lite"/>
    </source>
</evidence>